<evidence type="ECO:0000259" key="2">
    <source>
        <dbReference type="Pfam" id="PF13810"/>
    </source>
</evidence>
<dbReference type="Pfam" id="PF13810">
    <property type="entry name" value="DUF4185"/>
    <property type="match status" value="1"/>
</dbReference>
<dbReference type="Gene3D" id="2.60.120.260">
    <property type="entry name" value="Galactose-binding domain-like"/>
    <property type="match status" value="1"/>
</dbReference>
<dbReference type="AlphaFoldDB" id="A0A4R0I7Y5"/>
<reference evidence="3 4" key="1">
    <citation type="submission" date="2019-02" db="EMBL/GenBank/DDBJ databases">
        <title>Kribbella capetownensis sp. nov. and Kribbella speibonae sp. nov., isolated from soil.</title>
        <authorList>
            <person name="Curtis S.M."/>
            <person name="Norton I."/>
            <person name="Everest G.J."/>
            <person name="Meyers P.R."/>
        </authorList>
    </citation>
    <scope>NUCLEOTIDE SEQUENCE [LARGE SCALE GENOMIC DNA]</scope>
    <source>
        <strain evidence="3 4">DSM 27082</strain>
    </source>
</reference>
<dbReference type="EMBL" id="SJKA01000017">
    <property type="protein sequence ID" value="TCC23280.1"/>
    <property type="molecule type" value="Genomic_DNA"/>
</dbReference>
<evidence type="ECO:0000313" key="3">
    <source>
        <dbReference type="EMBL" id="TCC23280.1"/>
    </source>
</evidence>
<evidence type="ECO:0000313" key="4">
    <source>
        <dbReference type="Proteomes" id="UP000292695"/>
    </source>
</evidence>
<comment type="caution">
    <text evidence="3">The sequence shown here is derived from an EMBL/GenBank/DDBJ whole genome shotgun (WGS) entry which is preliminary data.</text>
</comment>
<dbReference type="InterPro" id="IPR025442">
    <property type="entry name" value="DUF4185"/>
</dbReference>
<protein>
    <submittedName>
        <fullName evidence="3">DUF4185 domain-containing protein</fullName>
    </submittedName>
</protein>
<evidence type="ECO:0000256" key="1">
    <source>
        <dbReference type="SAM" id="SignalP"/>
    </source>
</evidence>
<dbReference type="OrthoDB" id="284233at2"/>
<proteinExistence type="predicted"/>
<dbReference type="Proteomes" id="UP000292695">
    <property type="component" value="Unassembled WGS sequence"/>
</dbReference>
<dbReference type="RefSeq" id="WP_131295184.1">
    <property type="nucleotide sequence ID" value="NZ_SJKA01000017.1"/>
</dbReference>
<accession>A0A4R0I7Y5</accession>
<feature type="chain" id="PRO_5039013883" evidence="1">
    <location>
        <begin position="21"/>
        <end position="519"/>
    </location>
</feature>
<name>A0A4R0I7Y5_9ACTN</name>
<organism evidence="3 4">
    <name type="scientific">Kribbella sindirgiensis</name>
    <dbReference type="NCBI Taxonomy" id="1124744"/>
    <lineage>
        <taxon>Bacteria</taxon>
        <taxon>Bacillati</taxon>
        <taxon>Actinomycetota</taxon>
        <taxon>Actinomycetes</taxon>
        <taxon>Propionibacteriales</taxon>
        <taxon>Kribbellaceae</taxon>
        <taxon>Kribbella</taxon>
    </lineage>
</organism>
<feature type="signal peptide" evidence="1">
    <location>
        <begin position="1"/>
        <end position="20"/>
    </location>
</feature>
<gene>
    <name evidence="3" type="ORF">E0H50_34410</name>
</gene>
<keyword evidence="4" id="KW-1185">Reference proteome</keyword>
<keyword evidence="1" id="KW-0732">Signal</keyword>
<feature type="domain" description="DUF4185" evidence="2">
    <location>
        <begin position="58"/>
        <end position="367"/>
    </location>
</feature>
<sequence length="519" mass="57492">MRKRWLLVLPALIGAAIVPADQSQPARAVPSLTPRHHPGQAAVPSAVERIAKLTGPESINDTEARFALKATDLGILWDNGSGEILTAFGDSYGSGWTGPGGGAGDQATIDWRCNLLFRSKDRDLADGMTLDSAAEDRPGHAKEFLPCKKIDRDEHTVIPTAGISVGNRQYVQYMSVNYWGPAGSWYTNYSGFAYSDDNGENWTKDPNARWQNTKAWGEDFQMVALVKDKGYVYMIGTPNGRFGNAHLARVPEQQVLQKKAWRYWDGRIWSPQESAAVPVAAGPISEVSVQWNAYTGKWLMMYLDERRAAIVLRSAKDLTGPWSGEQVVVKGTEYPGLYGAFIHPWSSGQDLYFTMSQWDPYNVYLMRTKLTEDGQTTNLVTDPGFESQTSGTPSAPWQLSGTGGIDRTNLGHTGTNNAFVRDSIGTHQLQQTVAVRPNHRYRLSAWIRTAEYNSETMLGVRTLRGRTIAQHTGGAHPQYTKVSVDFDSGRESLIQLYGGFFGHGHDVWLQLDDVVLEEL</sequence>